<dbReference type="InterPro" id="IPR036249">
    <property type="entry name" value="Thioredoxin-like_sf"/>
</dbReference>
<comment type="caution">
    <text evidence="3">The sequence shown here is derived from an EMBL/GenBank/DDBJ whole genome shotgun (WGS) entry which is preliminary data.</text>
</comment>
<accession>B5D2Z4</accession>
<dbReference type="Pfam" id="PF17127">
    <property type="entry name" value="DUF5106"/>
    <property type="match status" value="1"/>
</dbReference>
<evidence type="ECO:0000259" key="2">
    <source>
        <dbReference type="Pfam" id="PF17127"/>
    </source>
</evidence>
<organism evidence="3 4">
    <name type="scientific">Phocaeicola plebeius (strain DSM 17135 / JCM 12973 / CCUG 54634 / M2)</name>
    <name type="common">Bacteroides plebeius</name>
    <dbReference type="NCBI Taxonomy" id="484018"/>
    <lineage>
        <taxon>Bacteria</taxon>
        <taxon>Pseudomonadati</taxon>
        <taxon>Bacteroidota</taxon>
        <taxon>Bacteroidia</taxon>
        <taxon>Bacteroidales</taxon>
        <taxon>Bacteroidaceae</taxon>
        <taxon>Phocaeicola</taxon>
    </lineage>
</organism>
<name>B5D2Z4_PHOPM</name>
<dbReference type="eggNOG" id="COG0526">
    <property type="taxonomic scope" value="Bacteria"/>
</dbReference>
<dbReference type="Proteomes" id="UP000003452">
    <property type="component" value="Unassembled WGS sequence"/>
</dbReference>
<dbReference type="EMBL" id="ABQC02000024">
    <property type="protein sequence ID" value="EDY93944.1"/>
    <property type="molecule type" value="Genomic_DNA"/>
</dbReference>
<evidence type="ECO:0008006" key="5">
    <source>
        <dbReference type="Google" id="ProtNLM"/>
    </source>
</evidence>
<dbReference type="AlphaFoldDB" id="B5D2Z4"/>
<dbReference type="HOGENOM" id="CLU_072057_0_0_10"/>
<dbReference type="InterPro" id="IPR033395">
    <property type="entry name" value="DUF5106"/>
</dbReference>
<dbReference type="Gene3D" id="3.40.30.10">
    <property type="entry name" value="Glutaredoxin"/>
    <property type="match status" value="1"/>
</dbReference>
<dbReference type="InterPro" id="IPR012336">
    <property type="entry name" value="Thioredoxin-like_fold"/>
</dbReference>
<dbReference type="SUPFAM" id="SSF52833">
    <property type="entry name" value="Thioredoxin-like"/>
    <property type="match status" value="1"/>
</dbReference>
<evidence type="ECO:0000313" key="3">
    <source>
        <dbReference type="EMBL" id="EDY93944.1"/>
    </source>
</evidence>
<sequence>MQRFPFPEIPVTLTDPEDRKAWLLTHYWTLFNFADTALVNNRDVTEQGFVNFVALLVDGSTSEQLIRESLTQWCSRFMIETHACKVLMQIADDYLYNPNSPFYNEKLYSLYLEAVLDELPKEDVRCSTLNFKLKLLKRNNPGDKAMNFTYYLPDGTRCTLAATPVKGDRLLLVFYDSECESCHAVLQQMSDDVTLAKEVKEGLISVLAIYTEGNDEVWRKALPSMPKEWIIGTDHEAVKTGALYDLKAMPSLYLLDGQKRVVLKDVSFEQLSTAIKRG</sequence>
<evidence type="ECO:0000313" key="4">
    <source>
        <dbReference type="Proteomes" id="UP000003452"/>
    </source>
</evidence>
<feature type="domain" description="DUF5106" evidence="2">
    <location>
        <begin position="3"/>
        <end position="139"/>
    </location>
</feature>
<feature type="domain" description="Thioredoxin-like fold" evidence="1">
    <location>
        <begin position="166"/>
        <end position="262"/>
    </location>
</feature>
<proteinExistence type="predicted"/>
<reference evidence="3 4" key="1">
    <citation type="submission" date="2008-08" db="EMBL/GenBank/DDBJ databases">
        <title>Draft genome sequence of Bacteroides plebeius (DSM 17135).</title>
        <authorList>
            <person name="Sudarsanam P."/>
            <person name="Ley R."/>
            <person name="Guruge J."/>
            <person name="Turnbaugh P.J."/>
            <person name="Mahowald M."/>
            <person name="Liep D."/>
            <person name="Gordon J."/>
        </authorList>
    </citation>
    <scope>NUCLEOTIDE SEQUENCE [LARGE SCALE GENOMIC DNA]</scope>
    <source>
        <strain evidence="4">DSM 17135 / JCM 12973 / M2</strain>
    </source>
</reference>
<reference evidence="3 4" key="2">
    <citation type="submission" date="2008-08" db="EMBL/GenBank/DDBJ databases">
        <authorList>
            <person name="Fulton L."/>
            <person name="Clifton S."/>
            <person name="Fulton B."/>
            <person name="Xu J."/>
            <person name="Minx P."/>
            <person name="Pepin K.H."/>
            <person name="Johnson M."/>
            <person name="Thiruvilangam P."/>
            <person name="Bhonagiri V."/>
            <person name="Nash W.E."/>
            <person name="Mardis E.R."/>
            <person name="Wilson R.K."/>
        </authorList>
    </citation>
    <scope>NUCLEOTIDE SEQUENCE [LARGE SCALE GENOMIC DNA]</scope>
    <source>
        <strain evidence="4">DSM 17135 / JCM 12973 / M2</strain>
    </source>
</reference>
<gene>
    <name evidence="3" type="ORF">BACPLE_03384</name>
</gene>
<protein>
    <recommendedName>
        <fullName evidence="5">DUF5106 domain-containing protein</fullName>
    </recommendedName>
</protein>
<dbReference type="Pfam" id="PF13098">
    <property type="entry name" value="Thioredoxin_2"/>
    <property type="match status" value="1"/>
</dbReference>
<evidence type="ECO:0000259" key="1">
    <source>
        <dbReference type="Pfam" id="PF13098"/>
    </source>
</evidence>